<dbReference type="Gramene" id="KVH99719">
    <property type="protein sequence ID" value="KVH99719"/>
    <property type="gene ID" value="Ccrd_022057"/>
</dbReference>
<keyword evidence="2" id="KW-1185">Reference proteome</keyword>
<sequence length="77" mass="8829">MFLKLSWQTLKKTLMGSLLESGGTISSLHVGRDEEAENLSGALRIETGRHALCCFRDEGSSPGEQWYWTWSFKLWTY</sequence>
<dbReference type="EMBL" id="LEKV01003417">
    <property type="protein sequence ID" value="KVH99719.1"/>
    <property type="molecule type" value="Genomic_DNA"/>
</dbReference>
<organism evidence="1 2">
    <name type="scientific">Cynara cardunculus var. scolymus</name>
    <name type="common">Globe artichoke</name>
    <name type="synonym">Cynara scolymus</name>
    <dbReference type="NCBI Taxonomy" id="59895"/>
    <lineage>
        <taxon>Eukaryota</taxon>
        <taxon>Viridiplantae</taxon>
        <taxon>Streptophyta</taxon>
        <taxon>Embryophyta</taxon>
        <taxon>Tracheophyta</taxon>
        <taxon>Spermatophyta</taxon>
        <taxon>Magnoliopsida</taxon>
        <taxon>eudicotyledons</taxon>
        <taxon>Gunneridae</taxon>
        <taxon>Pentapetalae</taxon>
        <taxon>asterids</taxon>
        <taxon>campanulids</taxon>
        <taxon>Asterales</taxon>
        <taxon>Asteraceae</taxon>
        <taxon>Carduoideae</taxon>
        <taxon>Cardueae</taxon>
        <taxon>Carduinae</taxon>
        <taxon>Cynara</taxon>
    </lineage>
</organism>
<dbReference type="Proteomes" id="UP000243975">
    <property type="component" value="Unassembled WGS sequence"/>
</dbReference>
<dbReference type="AlphaFoldDB" id="A0A103XZH1"/>
<gene>
    <name evidence="1" type="ORF">Ccrd_022057</name>
</gene>
<evidence type="ECO:0000313" key="2">
    <source>
        <dbReference type="Proteomes" id="UP000243975"/>
    </source>
</evidence>
<protein>
    <submittedName>
        <fullName evidence="1">Uncharacterized protein</fullName>
    </submittedName>
</protein>
<proteinExistence type="predicted"/>
<accession>A0A103XZH1</accession>
<reference evidence="1 2" key="1">
    <citation type="journal article" date="2016" name="Sci. Rep.">
        <title>The genome sequence of the outbreeding globe artichoke constructed de novo incorporating a phase-aware low-pass sequencing strategy of F1 progeny.</title>
        <authorList>
            <person name="Scaglione D."/>
            <person name="Reyes-Chin-Wo S."/>
            <person name="Acquadro A."/>
            <person name="Froenicke L."/>
            <person name="Portis E."/>
            <person name="Beitel C."/>
            <person name="Tirone M."/>
            <person name="Mauro R."/>
            <person name="Lo Monaco A."/>
            <person name="Mauromicale G."/>
            <person name="Faccioli P."/>
            <person name="Cattivelli L."/>
            <person name="Rieseberg L."/>
            <person name="Michelmore R."/>
            <person name="Lanteri S."/>
        </authorList>
    </citation>
    <scope>NUCLEOTIDE SEQUENCE [LARGE SCALE GENOMIC DNA]</scope>
    <source>
        <strain evidence="1">2C</strain>
    </source>
</reference>
<comment type="caution">
    <text evidence="1">The sequence shown here is derived from an EMBL/GenBank/DDBJ whole genome shotgun (WGS) entry which is preliminary data.</text>
</comment>
<evidence type="ECO:0000313" key="1">
    <source>
        <dbReference type="EMBL" id="KVH99719.1"/>
    </source>
</evidence>
<name>A0A103XZH1_CYNCS</name>